<dbReference type="RefSeq" id="WP_149471453.1">
    <property type="nucleotide sequence ID" value="NZ_QOKW01000026.1"/>
</dbReference>
<dbReference type="EMBL" id="QOKW01000026">
    <property type="protein sequence ID" value="KAA0677147.1"/>
    <property type="molecule type" value="Genomic_DNA"/>
</dbReference>
<dbReference type="AlphaFoldDB" id="A0A9W7NGN7"/>
<sequence>MAEIHDLIGRIGREQTLQLFDGDDDRRRVEWAASVMGVENPKRWYLHAGLCMVALPHSKPKTATAEHVLKNGRFTLILRPAPIGTKEGTNEVEYSGLPYGPKARLILMYMQTYAYRHRTRRVVLGDSMSEWFRRLGLQVTGGGKGTINAVQEQAQRIARCAFTFIEESANGKASRVRDQNLVQGLELFAQDDDEDTGPQQIPLFDGDAPPPKRRRKFNWVREIELTAEFYEHLLDNKVLLREDAIGKLKGSSWALDAYTWLAYRLRSVDKPTKLRWSLLQEQFGGGPISNPRMFRPMLTSALKDALAVYPEADVSIDEEGVTLRPSPPPVTADFHVVKAIGSR</sequence>
<gene>
    <name evidence="1" type="ORF">DS843_24450</name>
</gene>
<keyword evidence="2" id="KW-1185">Reference proteome</keyword>
<dbReference type="Pfam" id="PF04796">
    <property type="entry name" value="RepA_C"/>
    <property type="match status" value="2"/>
</dbReference>
<reference evidence="1 2" key="1">
    <citation type="submission" date="2018-07" db="EMBL/GenBank/DDBJ databases">
        <title>Genome sequence of Azospirillum sp. ATCC 49961.</title>
        <authorList>
            <person name="Sant'Anna F.H."/>
            <person name="Baldani J.I."/>
            <person name="Zilli J.E."/>
            <person name="Reis V.M."/>
            <person name="Hartmann A."/>
            <person name="Cruz L."/>
            <person name="de Souza E.M."/>
            <person name="de Oliveira Pedrosa F."/>
            <person name="Passaglia L.M.P."/>
        </authorList>
    </citation>
    <scope>NUCLEOTIDE SEQUENCE [LARGE SCALE GENOMIC DNA]</scope>
    <source>
        <strain evidence="1 2">ATCC 49961</strain>
    </source>
</reference>
<evidence type="ECO:0000313" key="2">
    <source>
        <dbReference type="Proteomes" id="UP000480854"/>
    </source>
</evidence>
<protein>
    <submittedName>
        <fullName evidence="1">Plasmid replication protein</fullName>
    </submittedName>
</protein>
<dbReference type="Proteomes" id="UP000480854">
    <property type="component" value="Unassembled WGS sequence"/>
</dbReference>
<comment type="caution">
    <text evidence="1">The sequence shown here is derived from an EMBL/GenBank/DDBJ whole genome shotgun (WGS) entry which is preliminary data.</text>
</comment>
<evidence type="ECO:0000313" key="1">
    <source>
        <dbReference type="EMBL" id="KAA0677147.1"/>
    </source>
</evidence>
<proteinExistence type="predicted"/>
<name>A0A9W7NGN7_9PROT</name>
<accession>A0A9W7NGN7</accession>
<dbReference type="OrthoDB" id="932750at2"/>
<dbReference type="InterPro" id="IPR006881">
    <property type="entry name" value="RepA_C"/>
</dbReference>
<organism evidence="1 2">
    <name type="scientific">Roseomonas genomospecies 6</name>
    <dbReference type="NCBI Taxonomy" id="214106"/>
    <lineage>
        <taxon>Bacteria</taxon>
        <taxon>Pseudomonadati</taxon>
        <taxon>Pseudomonadota</taxon>
        <taxon>Alphaproteobacteria</taxon>
        <taxon>Acetobacterales</taxon>
        <taxon>Roseomonadaceae</taxon>
        <taxon>Roseomonas</taxon>
    </lineage>
</organism>